<dbReference type="SUPFAM" id="SSF48695">
    <property type="entry name" value="Multiheme cytochromes"/>
    <property type="match status" value="2"/>
</dbReference>
<keyword evidence="4" id="KW-1185">Reference proteome</keyword>
<dbReference type="eggNOG" id="COG5492">
    <property type="taxonomic scope" value="Bacteria"/>
</dbReference>
<sequence>MGRSVSLQLFLAVFLVSGLLGGCGSSKKEGEQQTQVSAPTKVGSESCTNTCHSTTRDITGNIIAQTWANTTHTTVQGVQCEDCHGGGSMHWGVGPMPFPIPQAEQCSQASCHASFLSGFNQTAHANTHAEGAPFGPDKFFFQGDPGSGQASLRTRNGADIQEVTPTGQPVNKSQHIVECSVCHNPNQRFVAYSTNLFRPAQRVFTSSDSQDQDGESNFFQSRYINPAVSCAGCHDAHQPQQMVKIPQRSNQVGYPIYRRYSTPELGRIQGTVFQPNGVVLTGVPVAGAATNNNEVSPELLCAACHTVSKYKFSNLSTHQDNVYPQWTHSGHGEREKPAWAEFSANPAGYINPLTGLAYTDLGHATSYPVDMALRSYGATASATSNQGNNNFACFKCHNGLTSIAYQKNIQGTPAAPVVFGDASATCITCHDPHQKGTFAGGANTTSNIRVPVAMTNYSTVNVKVFGNVFLDNQPIPQNNANETICIFCHQGRESGFTLYRAKLAPGKSAAGSFFNPHYLGTAAMLWGANGYEFSGKSYSANVAHQQANCASCHMDNATEDNTIGGHSWNPNVASCNTSSCHGGGVGPAVAAKPGTAAPEVNAYRAAFDTSDYDGSGALEPIAVEIKGLQDKLIALLAANGIFYTDLKYPYFFADPAFTTNYTAWNTATGGTTAFKAAFNLQFIIKGLPSAATSQTAVPNASAAVHNYKYIIQLLRDSYEEYNAVAAAKGATLSGVRPAGTRPATVYGPGQ</sequence>
<dbReference type="InterPro" id="IPR036280">
    <property type="entry name" value="Multihaem_cyt_sf"/>
</dbReference>
<evidence type="ECO:0000256" key="1">
    <source>
        <dbReference type="ARBA" id="ARBA00022729"/>
    </source>
</evidence>
<dbReference type="InterPro" id="IPR013087">
    <property type="entry name" value="Znf_C2H2_type"/>
</dbReference>
<dbReference type="Gene3D" id="1.10.780.10">
    <property type="entry name" value="Hydroxylamine Oxidoreductase, Chain A, domain 1"/>
    <property type="match status" value="1"/>
</dbReference>
<dbReference type="RefSeq" id="WP_012646773.1">
    <property type="nucleotide sequence ID" value="NC_011979.1"/>
</dbReference>
<dbReference type="AlphaFoldDB" id="B9M6I4"/>
<dbReference type="KEGG" id="geo:Geob_1686"/>
<evidence type="ECO:0000313" key="4">
    <source>
        <dbReference type="Proteomes" id="UP000007721"/>
    </source>
</evidence>
<protein>
    <submittedName>
        <fullName evidence="3">Cytochrome c, 11 heme-binding sites</fullName>
    </submittedName>
</protein>
<dbReference type="PANTHER" id="PTHR35038">
    <property type="entry name" value="DISSIMILATORY SULFITE REDUCTASE SIRA"/>
    <property type="match status" value="1"/>
</dbReference>
<dbReference type="EMBL" id="CP001390">
    <property type="protein sequence ID" value="ACM20044.1"/>
    <property type="molecule type" value="Genomic_DNA"/>
</dbReference>
<dbReference type="Gene3D" id="1.10.1130.10">
    <property type="entry name" value="Flavocytochrome C3, Chain A"/>
    <property type="match status" value="1"/>
</dbReference>
<evidence type="ECO:0000259" key="2">
    <source>
        <dbReference type="PROSITE" id="PS00028"/>
    </source>
</evidence>
<dbReference type="InterPro" id="IPR051829">
    <property type="entry name" value="Multiheme_Cytochr_ET"/>
</dbReference>
<keyword evidence="1" id="KW-0732">Signal</keyword>
<reference evidence="3 4" key="1">
    <citation type="submission" date="2009-01" db="EMBL/GenBank/DDBJ databases">
        <title>Complete sequence of Geobacter sp. FRC-32.</title>
        <authorList>
            <consortium name="US DOE Joint Genome Institute"/>
            <person name="Lucas S."/>
            <person name="Copeland A."/>
            <person name="Lapidus A."/>
            <person name="Glavina del Rio T."/>
            <person name="Dalin E."/>
            <person name="Tice H."/>
            <person name="Bruce D."/>
            <person name="Goodwin L."/>
            <person name="Pitluck S."/>
            <person name="Saunders E."/>
            <person name="Brettin T."/>
            <person name="Detter J.C."/>
            <person name="Han C."/>
            <person name="Larimer F."/>
            <person name="Land M."/>
            <person name="Hauser L."/>
            <person name="Kyrpides N."/>
            <person name="Ovchinnikova G."/>
            <person name="Kostka J."/>
            <person name="Richardson P."/>
        </authorList>
    </citation>
    <scope>NUCLEOTIDE SEQUENCE [LARGE SCALE GENOMIC DNA]</scope>
    <source>
        <strain evidence="4">DSM 22248 / JCM 15807 / FRC-32</strain>
    </source>
</reference>
<dbReference type="PROSITE" id="PS00028">
    <property type="entry name" value="ZINC_FINGER_C2H2_1"/>
    <property type="match status" value="1"/>
</dbReference>
<organism evidence="3 4">
    <name type="scientific">Geotalea daltonii (strain DSM 22248 / JCM 15807 / FRC-32)</name>
    <name type="common">Geobacter daltonii</name>
    <dbReference type="NCBI Taxonomy" id="316067"/>
    <lineage>
        <taxon>Bacteria</taxon>
        <taxon>Pseudomonadati</taxon>
        <taxon>Thermodesulfobacteriota</taxon>
        <taxon>Desulfuromonadia</taxon>
        <taxon>Geobacterales</taxon>
        <taxon>Geobacteraceae</taxon>
        <taxon>Geotalea</taxon>
    </lineage>
</organism>
<dbReference type="STRING" id="316067.Geob_1686"/>
<dbReference type="Proteomes" id="UP000007721">
    <property type="component" value="Chromosome"/>
</dbReference>
<proteinExistence type="predicted"/>
<dbReference type="HOGENOM" id="CLU_355545_0_0_7"/>
<name>B9M6I4_GEODF</name>
<evidence type="ECO:0000313" key="3">
    <source>
        <dbReference type="EMBL" id="ACM20044.1"/>
    </source>
</evidence>
<dbReference type="OrthoDB" id="9777268at2"/>
<accession>B9M6I4</accession>
<gene>
    <name evidence="3" type="ordered locus">Geob_1686</name>
</gene>
<feature type="domain" description="C2H2-type" evidence="2">
    <location>
        <begin position="106"/>
        <end position="128"/>
    </location>
</feature>
<dbReference type="PROSITE" id="PS51257">
    <property type="entry name" value="PROKAR_LIPOPROTEIN"/>
    <property type="match status" value="1"/>
</dbReference>